<keyword evidence="3" id="KW-1185">Reference proteome</keyword>
<dbReference type="InParanoid" id="A0A804JXX7"/>
<dbReference type="Proteomes" id="UP000012960">
    <property type="component" value="Unplaced"/>
</dbReference>
<dbReference type="Gramene" id="Ma07_t20670.1">
    <property type="protein sequence ID" value="Ma07_p20670.1"/>
    <property type="gene ID" value="Ma07_g20670"/>
</dbReference>
<proteinExistence type="predicted"/>
<name>A0A804JXX7_MUSAM</name>
<dbReference type="EnsemblPlants" id="Ma07_t20670.1">
    <property type="protein sequence ID" value="Ma07_p20670.1"/>
    <property type="gene ID" value="Ma07_g20670"/>
</dbReference>
<dbReference type="AlphaFoldDB" id="A0A804JXX7"/>
<sequence>MMKILTTMVSTSNYLDNMGITYLQMLLTSLRMSKGASYLP</sequence>
<protein>
    <submittedName>
        <fullName evidence="1">(wild Malaysian banana) hypothetical protein</fullName>
    </submittedName>
</protein>
<dbReference type="EMBL" id="HG996473">
    <property type="protein sequence ID" value="CAG1857267.1"/>
    <property type="molecule type" value="Genomic_DNA"/>
</dbReference>
<organism evidence="2 3">
    <name type="scientific">Musa acuminata subsp. malaccensis</name>
    <name type="common">Wild banana</name>
    <name type="synonym">Musa malaccensis</name>
    <dbReference type="NCBI Taxonomy" id="214687"/>
    <lineage>
        <taxon>Eukaryota</taxon>
        <taxon>Viridiplantae</taxon>
        <taxon>Streptophyta</taxon>
        <taxon>Embryophyta</taxon>
        <taxon>Tracheophyta</taxon>
        <taxon>Spermatophyta</taxon>
        <taxon>Magnoliopsida</taxon>
        <taxon>Liliopsida</taxon>
        <taxon>Zingiberales</taxon>
        <taxon>Musaceae</taxon>
        <taxon>Musa</taxon>
    </lineage>
</organism>
<evidence type="ECO:0000313" key="3">
    <source>
        <dbReference type="Proteomes" id="UP000012960"/>
    </source>
</evidence>
<accession>A0A804JXX7</accession>
<gene>
    <name evidence="1" type="ORF">GSMUA_33710.1</name>
</gene>
<evidence type="ECO:0000313" key="1">
    <source>
        <dbReference type="EMBL" id="CAG1857267.1"/>
    </source>
</evidence>
<reference evidence="2" key="2">
    <citation type="submission" date="2021-05" db="UniProtKB">
        <authorList>
            <consortium name="EnsemblPlants"/>
        </authorList>
    </citation>
    <scope>IDENTIFICATION</scope>
    <source>
        <strain evidence="2">subsp. malaccensis</strain>
    </source>
</reference>
<reference evidence="1" key="1">
    <citation type="submission" date="2021-03" db="EMBL/GenBank/DDBJ databases">
        <authorList>
            <consortium name="Genoscope - CEA"/>
            <person name="William W."/>
        </authorList>
    </citation>
    <scope>NUCLEOTIDE SEQUENCE</scope>
    <source>
        <strain evidence="1">Doubled-haploid Pahang</strain>
    </source>
</reference>
<evidence type="ECO:0000313" key="2">
    <source>
        <dbReference type="EnsemblPlants" id="Ma07_p20670.1"/>
    </source>
</evidence>